<feature type="transmembrane region" description="Helical" evidence="1">
    <location>
        <begin position="6"/>
        <end position="23"/>
    </location>
</feature>
<proteinExistence type="predicted"/>
<dbReference type="EMBL" id="WNZZ01000018">
    <property type="protein sequence ID" value="MUG24851.1"/>
    <property type="molecule type" value="Genomic_DNA"/>
</dbReference>
<dbReference type="Proteomes" id="UP000442469">
    <property type="component" value="Unassembled WGS sequence"/>
</dbReference>
<dbReference type="GeneID" id="77009960"/>
<evidence type="ECO:0000313" key="2">
    <source>
        <dbReference type="EMBL" id="KFN11566.1"/>
    </source>
</evidence>
<accession>A0A091A5R0</accession>
<reference evidence="2 4" key="1">
    <citation type="submission" date="2014-04" db="EMBL/GenBank/DDBJ databases">
        <authorList>
            <person name="Bishop-Lilly K.A."/>
            <person name="Broomall S.M."/>
            <person name="Chain P.S."/>
            <person name="Chertkov O."/>
            <person name="Coyne S.R."/>
            <person name="Daligault H.E."/>
            <person name="Davenport K.W."/>
            <person name="Erkkila T."/>
            <person name="Frey K.G."/>
            <person name="Gibbons H.S."/>
            <person name="Gu W."/>
            <person name="Jaissle J."/>
            <person name="Johnson S.L."/>
            <person name="Koroleva G.I."/>
            <person name="Ladner J.T."/>
            <person name="Lo C.-C."/>
            <person name="Minogue T.D."/>
            <person name="Munk C."/>
            <person name="Palacios G.F."/>
            <person name="Redden C.L."/>
            <person name="Rosenzweig C.N."/>
            <person name="Scholz M.B."/>
            <person name="Teshima H."/>
            <person name="Xu Y."/>
        </authorList>
    </citation>
    <scope>NUCLEOTIDE SEQUENCE [LARGE SCALE GENOMIC DNA]</scope>
    <source>
        <strain evidence="2 4">8244</strain>
    </source>
</reference>
<feature type="transmembrane region" description="Helical" evidence="1">
    <location>
        <begin position="30"/>
        <end position="51"/>
    </location>
</feature>
<evidence type="ECO:0000313" key="3">
    <source>
        <dbReference type="EMBL" id="MUG24851.1"/>
    </source>
</evidence>
<name>A0A091A5R0_PAEMA</name>
<dbReference type="AlphaFoldDB" id="A0A091A5R0"/>
<evidence type="ECO:0000313" key="4">
    <source>
        <dbReference type="Proteomes" id="UP000029278"/>
    </source>
</evidence>
<keyword evidence="1" id="KW-1133">Transmembrane helix</keyword>
<evidence type="ECO:0000313" key="5">
    <source>
        <dbReference type="Proteomes" id="UP000442469"/>
    </source>
</evidence>
<dbReference type="EMBL" id="JMQA01000008">
    <property type="protein sequence ID" value="KFN11566.1"/>
    <property type="molecule type" value="Genomic_DNA"/>
</dbReference>
<dbReference type="RefSeq" id="WP_036626693.1">
    <property type="nucleotide sequence ID" value="NZ_BGML01000007.1"/>
</dbReference>
<dbReference type="Proteomes" id="UP000029278">
    <property type="component" value="Unassembled WGS sequence"/>
</dbReference>
<keyword evidence="4" id="KW-1185">Reference proteome</keyword>
<dbReference type="HOGENOM" id="CLU_194269_0_2_9"/>
<dbReference type="STRING" id="44252.DJ90_3775"/>
<keyword evidence="1" id="KW-0812">Transmembrane</keyword>
<sequence>MLWSTGILIIAGIIVWFELPALWKQQQKKDLWAFCILLVVAVGISIPALILRHFPSPLLVLTVVFEPFSELLSAIGLIS</sequence>
<protein>
    <submittedName>
        <fullName evidence="2">Putative membrane protein</fullName>
    </submittedName>
</protein>
<reference evidence="3 5" key="2">
    <citation type="submission" date="2019-11" db="EMBL/GenBank/DDBJ databases">
        <title>Draft genome sequences of five Paenibacillus species of dairy origin.</title>
        <authorList>
            <person name="Olajide A.M."/>
            <person name="Chen S."/>
            <person name="Lapointe G."/>
        </authorList>
    </citation>
    <scope>NUCLEOTIDE SEQUENCE [LARGE SCALE GENOMIC DNA]</scope>
    <source>
        <strain evidence="3 5">3CT49</strain>
    </source>
</reference>
<dbReference type="PATRIC" id="fig|44252.3.peg.583"/>
<evidence type="ECO:0000256" key="1">
    <source>
        <dbReference type="SAM" id="Phobius"/>
    </source>
</evidence>
<gene>
    <name evidence="2" type="ORF">DJ90_3775</name>
    <name evidence="3" type="ORF">GNQ08_21005</name>
</gene>
<dbReference type="OrthoDB" id="2440830at2"/>
<organism evidence="2 4">
    <name type="scientific">Paenibacillus macerans</name>
    <name type="common">Bacillus macerans</name>
    <dbReference type="NCBI Taxonomy" id="44252"/>
    <lineage>
        <taxon>Bacteria</taxon>
        <taxon>Bacillati</taxon>
        <taxon>Bacillota</taxon>
        <taxon>Bacilli</taxon>
        <taxon>Bacillales</taxon>
        <taxon>Paenibacillaceae</taxon>
        <taxon>Paenibacillus</taxon>
    </lineage>
</organism>
<comment type="caution">
    <text evidence="2">The sequence shown here is derived from an EMBL/GenBank/DDBJ whole genome shotgun (WGS) entry which is preliminary data.</text>
</comment>
<keyword evidence="1" id="KW-0472">Membrane</keyword>